<keyword evidence="3" id="KW-1185">Reference proteome</keyword>
<reference evidence="4" key="1">
    <citation type="submission" date="2025-08" db="UniProtKB">
        <authorList>
            <consortium name="RefSeq"/>
        </authorList>
    </citation>
    <scope>IDENTIFICATION</scope>
    <source>
        <tissue evidence="4">Gonad</tissue>
    </source>
</reference>
<keyword evidence="1" id="KW-0238">DNA-binding</keyword>
<dbReference type="AlphaFoldDB" id="A0A6P4ZJV1"/>
<dbReference type="GO" id="GO:0005694">
    <property type="term" value="C:chromosome"/>
    <property type="evidence" value="ECO:0007669"/>
    <property type="project" value="UniProtKB-ARBA"/>
</dbReference>
<dbReference type="GeneID" id="109479524"/>
<evidence type="ECO:0000256" key="1">
    <source>
        <dbReference type="ARBA" id="ARBA00023125"/>
    </source>
</evidence>
<name>A0A6P4ZJV1_BRABE</name>
<evidence type="ECO:0000313" key="4">
    <source>
        <dbReference type="RefSeq" id="XP_019637063.1"/>
    </source>
</evidence>
<evidence type="ECO:0000256" key="2">
    <source>
        <dbReference type="SAM" id="MobiDB-lite"/>
    </source>
</evidence>
<dbReference type="RefSeq" id="XP_019637063.1">
    <property type="nucleotide sequence ID" value="XM_019781504.1"/>
</dbReference>
<dbReference type="InterPro" id="IPR051231">
    <property type="entry name" value="SOSS-B"/>
</dbReference>
<sequence length="221" mass="23412">MSTETFYYIKDIKPGLKNLNAIFIVLDIGRPTQTKDGHEVRSCKVADKTGSINISVWDEVGELLQSGDIIKLSKGYASVWKGCLTLYTGRVGDLRKIGEFCMVFSEAPNMSDPNPEYMQQNKGEQGGGNLANQLPGPPANQGPGNSGSAPNFNQSGYPVPGNGNSQPAGGYSNGSRMPGPGMGGYGQRYPGPPGNGSRPSNNGGNVSHHGNGRDPRRGARR</sequence>
<feature type="compositionally biased region" description="Polar residues" evidence="2">
    <location>
        <begin position="142"/>
        <end position="167"/>
    </location>
</feature>
<proteinExistence type="predicted"/>
<protein>
    <submittedName>
        <fullName evidence="4">SOSS complex subunit B2-like</fullName>
    </submittedName>
</protein>
<dbReference type="PANTHER" id="PTHR13356:SF0">
    <property type="entry name" value="SOSS COMPLEX SUBUNIT B HOMOLOG"/>
    <property type="match status" value="1"/>
</dbReference>
<dbReference type="GO" id="GO:0003677">
    <property type="term" value="F:DNA binding"/>
    <property type="evidence" value="ECO:0007669"/>
    <property type="project" value="UniProtKB-KW"/>
</dbReference>
<organism evidence="3 4">
    <name type="scientific">Branchiostoma belcheri</name>
    <name type="common">Amphioxus</name>
    <dbReference type="NCBI Taxonomy" id="7741"/>
    <lineage>
        <taxon>Eukaryota</taxon>
        <taxon>Metazoa</taxon>
        <taxon>Chordata</taxon>
        <taxon>Cephalochordata</taxon>
        <taxon>Leptocardii</taxon>
        <taxon>Amphioxiformes</taxon>
        <taxon>Branchiostomatidae</taxon>
        <taxon>Branchiostoma</taxon>
    </lineage>
</organism>
<dbReference type="CDD" id="cd04491">
    <property type="entry name" value="SoSSB_OBF"/>
    <property type="match status" value="1"/>
</dbReference>
<dbReference type="GO" id="GO:0000724">
    <property type="term" value="P:double-strand break repair via homologous recombination"/>
    <property type="evidence" value="ECO:0007669"/>
    <property type="project" value="TreeGrafter"/>
</dbReference>
<dbReference type="OrthoDB" id="295715at2759"/>
<gene>
    <name evidence="4" type="primary">LOC109479524</name>
</gene>
<dbReference type="FunFam" id="2.40.50.140:FF:000072">
    <property type="entry name" value="SOSS complex subunit B2"/>
    <property type="match status" value="1"/>
</dbReference>
<feature type="compositionally biased region" description="Low complexity" evidence="2">
    <location>
        <begin position="195"/>
        <end position="209"/>
    </location>
</feature>
<dbReference type="PANTHER" id="PTHR13356">
    <property type="entry name" value="OB FOLD NUCLEIC ACID BINDING PROTEIN-RELATED"/>
    <property type="match status" value="1"/>
</dbReference>
<dbReference type="KEGG" id="bbel:109479524"/>
<feature type="compositionally biased region" description="Basic and acidic residues" evidence="2">
    <location>
        <begin position="211"/>
        <end position="221"/>
    </location>
</feature>
<dbReference type="InterPro" id="IPR012340">
    <property type="entry name" value="NA-bd_OB-fold"/>
</dbReference>
<dbReference type="GO" id="GO:0070876">
    <property type="term" value="C:SOSS complex"/>
    <property type="evidence" value="ECO:0007669"/>
    <property type="project" value="TreeGrafter"/>
</dbReference>
<dbReference type="Gene3D" id="2.40.50.140">
    <property type="entry name" value="Nucleic acid-binding proteins"/>
    <property type="match status" value="1"/>
</dbReference>
<accession>A0A6P4ZJV1</accession>
<dbReference type="SUPFAM" id="SSF50249">
    <property type="entry name" value="Nucleic acid-binding proteins"/>
    <property type="match status" value="1"/>
</dbReference>
<evidence type="ECO:0000313" key="3">
    <source>
        <dbReference type="Proteomes" id="UP000515135"/>
    </source>
</evidence>
<dbReference type="GO" id="GO:0010212">
    <property type="term" value="P:response to ionizing radiation"/>
    <property type="evidence" value="ECO:0007669"/>
    <property type="project" value="TreeGrafter"/>
</dbReference>
<dbReference type="GO" id="GO:0044818">
    <property type="term" value="P:mitotic G2/M transition checkpoint"/>
    <property type="evidence" value="ECO:0007669"/>
    <property type="project" value="TreeGrafter"/>
</dbReference>
<feature type="region of interest" description="Disordered" evidence="2">
    <location>
        <begin position="108"/>
        <end position="221"/>
    </location>
</feature>
<dbReference type="Proteomes" id="UP000515135">
    <property type="component" value="Unplaced"/>
</dbReference>